<dbReference type="NCBIfam" id="NF041278">
    <property type="entry name" value="CmcJ_NvfI_EfuI"/>
    <property type="match status" value="1"/>
</dbReference>
<organism evidence="3 4">
    <name type="scientific">Zopfia rhizophila CBS 207.26</name>
    <dbReference type="NCBI Taxonomy" id="1314779"/>
    <lineage>
        <taxon>Eukaryota</taxon>
        <taxon>Fungi</taxon>
        <taxon>Dikarya</taxon>
        <taxon>Ascomycota</taxon>
        <taxon>Pezizomycotina</taxon>
        <taxon>Dothideomycetes</taxon>
        <taxon>Dothideomycetes incertae sedis</taxon>
        <taxon>Zopfiaceae</taxon>
        <taxon>Zopfia</taxon>
    </lineage>
</organism>
<dbReference type="AlphaFoldDB" id="A0A6A6D7G6"/>
<evidence type="ECO:0000256" key="1">
    <source>
        <dbReference type="ARBA" id="ARBA00023002"/>
    </source>
</evidence>
<evidence type="ECO:0000313" key="4">
    <source>
        <dbReference type="Proteomes" id="UP000800200"/>
    </source>
</evidence>
<keyword evidence="1" id="KW-0560">Oxidoreductase</keyword>
<proteinExistence type="inferred from homology"/>
<name>A0A6A6D7G6_9PEZI</name>
<gene>
    <name evidence="3" type="ORF">K469DRAFT_67995</name>
</gene>
<accession>A0A6A6D7G6</accession>
<dbReference type="GO" id="GO:0016491">
    <property type="term" value="F:oxidoreductase activity"/>
    <property type="evidence" value="ECO:0007669"/>
    <property type="project" value="UniProtKB-KW"/>
</dbReference>
<evidence type="ECO:0000313" key="3">
    <source>
        <dbReference type="EMBL" id="KAF2175361.1"/>
    </source>
</evidence>
<comment type="similarity">
    <text evidence="2">Belongs to the asaB hydroxylase/desaturase family.</text>
</comment>
<dbReference type="PANTHER" id="PTHR34598">
    <property type="entry name" value="BLL6449 PROTEIN"/>
    <property type="match status" value="1"/>
</dbReference>
<dbReference type="InterPro" id="IPR044053">
    <property type="entry name" value="AsaB-like"/>
</dbReference>
<evidence type="ECO:0000256" key="2">
    <source>
        <dbReference type="ARBA" id="ARBA00023604"/>
    </source>
</evidence>
<dbReference type="PANTHER" id="PTHR34598:SF3">
    <property type="entry name" value="OXIDOREDUCTASE AN1597"/>
    <property type="match status" value="1"/>
</dbReference>
<dbReference type="Proteomes" id="UP000800200">
    <property type="component" value="Unassembled WGS sequence"/>
</dbReference>
<dbReference type="EMBL" id="ML994735">
    <property type="protein sequence ID" value="KAF2175361.1"/>
    <property type="molecule type" value="Genomic_DNA"/>
</dbReference>
<dbReference type="OrthoDB" id="412788at2759"/>
<reference evidence="3" key="1">
    <citation type="journal article" date="2020" name="Stud. Mycol.">
        <title>101 Dothideomycetes genomes: a test case for predicting lifestyles and emergence of pathogens.</title>
        <authorList>
            <person name="Haridas S."/>
            <person name="Albert R."/>
            <person name="Binder M."/>
            <person name="Bloem J."/>
            <person name="Labutti K."/>
            <person name="Salamov A."/>
            <person name="Andreopoulos B."/>
            <person name="Baker S."/>
            <person name="Barry K."/>
            <person name="Bills G."/>
            <person name="Bluhm B."/>
            <person name="Cannon C."/>
            <person name="Castanera R."/>
            <person name="Culley D."/>
            <person name="Daum C."/>
            <person name="Ezra D."/>
            <person name="Gonzalez J."/>
            <person name="Henrissat B."/>
            <person name="Kuo A."/>
            <person name="Liang C."/>
            <person name="Lipzen A."/>
            <person name="Lutzoni F."/>
            <person name="Magnuson J."/>
            <person name="Mondo S."/>
            <person name="Nolan M."/>
            <person name="Ohm R."/>
            <person name="Pangilinan J."/>
            <person name="Park H.-J."/>
            <person name="Ramirez L."/>
            <person name="Alfaro M."/>
            <person name="Sun H."/>
            <person name="Tritt A."/>
            <person name="Yoshinaga Y."/>
            <person name="Zwiers L.-H."/>
            <person name="Turgeon B."/>
            <person name="Goodwin S."/>
            <person name="Spatafora J."/>
            <person name="Crous P."/>
            <person name="Grigoriev I."/>
        </authorList>
    </citation>
    <scope>NUCLEOTIDE SEQUENCE</scope>
    <source>
        <strain evidence="3">CBS 207.26</strain>
    </source>
</reference>
<sequence>MSSPKDERVRLKYFKWKDLYEQEKPYILLMDVPDDFPSCNFEFEDGQLETIHDLRGRDVTFSLEDNAFKVVHFPTKQRNWDRASVQNDYFPEMEHLIRREISGVTDVFFFDWRLRSTDKAKTDTPEGSHVDLANPLHYLEPIEAVHVDQSDNGAYMRVEEHTGIRAAELHQRRFFIIKSVREHRLTLIDSRANDSFFSIWRPFGNTVENFPLAMCDGSTVGPRDLVLADHVRKTYIGETVYPLYQDNYKWYYLNRQTRDEVLILKMFDSEPTAKAKCCPHTSFKLSAGTDNPRARESIEIRALVFCEA</sequence>
<protein>
    <submittedName>
        <fullName evidence="3">Putative 7 alpha-cephem-methoxylase</fullName>
    </submittedName>
</protein>
<keyword evidence="4" id="KW-1185">Reference proteome</keyword>